<feature type="compositionally biased region" description="Low complexity" evidence="1">
    <location>
        <begin position="1227"/>
        <end position="1236"/>
    </location>
</feature>
<dbReference type="Gene3D" id="2.130.10.10">
    <property type="entry name" value="YVTN repeat-like/Quinoprotein amine dehydrogenase"/>
    <property type="match status" value="2"/>
</dbReference>
<gene>
    <name evidence="2" type="ORF">ES332_A08G022200v1</name>
</gene>
<dbReference type="Pfam" id="PF00400">
    <property type="entry name" value="WD40"/>
    <property type="match status" value="2"/>
</dbReference>
<reference evidence="2 3" key="1">
    <citation type="submission" date="2019-07" db="EMBL/GenBank/DDBJ databases">
        <title>WGS assembly of Gossypium tomentosum.</title>
        <authorList>
            <person name="Chen Z.J."/>
            <person name="Sreedasyam A."/>
            <person name="Ando A."/>
            <person name="Song Q."/>
            <person name="De L."/>
            <person name="Hulse-Kemp A."/>
            <person name="Ding M."/>
            <person name="Ye W."/>
            <person name="Kirkbride R."/>
            <person name="Jenkins J."/>
            <person name="Plott C."/>
            <person name="Lovell J."/>
            <person name="Lin Y.-M."/>
            <person name="Vaughn R."/>
            <person name="Liu B."/>
            <person name="Li W."/>
            <person name="Simpson S."/>
            <person name="Scheffler B."/>
            <person name="Saski C."/>
            <person name="Grover C."/>
            <person name="Hu G."/>
            <person name="Conover J."/>
            <person name="Carlson J."/>
            <person name="Shu S."/>
            <person name="Boston L."/>
            <person name="Williams M."/>
            <person name="Peterson D."/>
            <person name="Mcgee K."/>
            <person name="Jones D."/>
            <person name="Wendel J."/>
            <person name="Stelly D."/>
            <person name="Grimwood J."/>
            <person name="Schmutz J."/>
        </authorList>
    </citation>
    <scope>NUCLEOTIDE SEQUENCE [LARGE SCALE GENOMIC DNA]</scope>
    <source>
        <strain evidence="2">7179.01</strain>
    </source>
</reference>
<dbReference type="SUPFAM" id="SSF50978">
    <property type="entry name" value="WD40 repeat-like"/>
    <property type="match status" value="1"/>
</dbReference>
<feature type="compositionally biased region" description="Low complexity" evidence="1">
    <location>
        <begin position="1377"/>
        <end position="1403"/>
    </location>
</feature>
<feature type="region of interest" description="Disordered" evidence="1">
    <location>
        <begin position="1164"/>
        <end position="1643"/>
    </location>
</feature>
<dbReference type="InterPro" id="IPR053290">
    <property type="entry name" value="TSET_complex_member"/>
</dbReference>
<feature type="compositionally biased region" description="Low complexity" evidence="1">
    <location>
        <begin position="1298"/>
        <end position="1307"/>
    </location>
</feature>
<organism evidence="2 3">
    <name type="scientific">Gossypium tomentosum</name>
    <name type="common">Hawaiian cotton</name>
    <name type="synonym">Gossypium sandvicense</name>
    <dbReference type="NCBI Taxonomy" id="34277"/>
    <lineage>
        <taxon>Eukaryota</taxon>
        <taxon>Viridiplantae</taxon>
        <taxon>Streptophyta</taxon>
        <taxon>Embryophyta</taxon>
        <taxon>Tracheophyta</taxon>
        <taxon>Spermatophyta</taxon>
        <taxon>Magnoliopsida</taxon>
        <taxon>eudicotyledons</taxon>
        <taxon>Gunneridae</taxon>
        <taxon>Pentapetalae</taxon>
        <taxon>rosids</taxon>
        <taxon>malvids</taxon>
        <taxon>Malvales</taxon>
        <taxon>Malvaceae</taxon>
        <taxon>Malvoideae</taxon>
        <taxon>Gossypium</taxon>
    </lineage>
</organism>
<feature type="compositionally biased region" description="Low complexity" evidence="1">
    <location>
        <begin position="1183"/>
        <end position="1209"/>
    </location>
</feature>
<keyword evidence="3" id="KW-1185">Reference proteome</keyword>
<accession>A0A5D2P9R6</accession>
<evidence type="ECO:0000313" key="2">
    <source>
        <dbReference type="EMBL" id="TYI12917.1"/>
    </source>
</evidence>
<feature type="compositionally biased region" description="Low complexity" evidence="1">
    <location>
        <begin position="1282"/>
        <end position="1291"/>
    </location>
</feature>
<name>A0A5D2P9R6_GOSTO</name>
<feature type="compositionally biased region" description="Low complexity" evidence="1">
    <location>
        <begin position="1411"/>
        <end position="1424"/>
    </location>
</feature>
<dbReference type="InterPro" id="IPR036322">
    <property type="entry name" value="WD40_repeat_dom_sf"/>
</dbReference>
<feature type="compositionally biased region" description="Low complexity" evidence="1">
    <location>
        <begin position="1525"/>
        <end position="1534"/>
    </location>
</feature>
<protein>
    <submittedName>
        <fullName evidence="2">Uncharacterized protein</fullName>
    </submittedName>
</protein>
<sequence length="1643" mass="170895">MLRLRAFRGTNDKIVKIAVHPTHPWLVTADASDYVSVWNWEHRQIIYEFKAGGVDRRRLVGAKLEKLAEGDASKGKHAEAIRGGSVKQVSFFDDDVRYWQYWRNHSAAAEAPSATNNFDSAFRPSSIRGQHYLVVCCENKAIFLDLVTMRGRDVPKFELDNKSLLCMEFLPWLATGDSPLVAFGGSDGVIRTLSMMTWKLAARCMGGHKGSISCMMTFLTSSCEALLISGGSDGLLIIWNALETHHGHGVRDLVAKLSMKAHDGGVVAIELNRVIGGSPQLITIDADKTLVVWDTNKFKELRRMKPVPKLACHSVASWRHPRAPNLDILTCVKDSYIWAIEHPTFSALTRPLCDLYSLIPPLLVATHKKLRVYCMVAHPLQPHLVATGTNVGVIVSEFDPESLPPVTPLLMSAESRNLSAVCILAKELKLLNFHLSNTTDPSLGNNSSLSETGNLKGDSLEPLHVTQTRKRINAPVPHDSYSVLSVSSSGKYVAIVWPDIPYFSIYKVSNWSIVDSGSARLLAWDTCCDRFAILESTLPPRMPIIPKGSSSRKAKEAAAAAAQAAAAAAAANSASANVQVRILLDDGTSNILMRSIGSRNEPVVGLYGGALFGIAYRTSPRNTLGSATTISTIQSMPVSGFGSYDDGFSSQRSTAEAATLNFQFFSWETCQPVGSFLPQPEWTAWDQTVEYCALAYQRYIVISTLRPQYRYLGDVAISHATGAVWQRRQLFVATPTTIECVFVDAGVAPIDIETRKRKEEMKLREAQARALAGHGELALINVDGPQAAKEEKITLRPPMLQKFQVGGDDMEERKVNGIAVGGGGVSVAVTRFPTEQKRPVGPVIVVGVRDRVLWLIDRYMTVHALSLSHPGIRCRCLAAYGDAVSAVKWAIRLAREHHDDLAQFLLGMGYANEALHLPGISKRLEFDLAMKSNDLKRALQCLLKMSNSRDMGQDNPGLDKNDILNLTAKKENLVEAVQGIVKFAKEFLDLIDAADATAQVDIAGEALKRLATAGSVKGALPGHELRGLALRLANHGELTRLSGLGTNLISLGLGQEAAFAAALLGDNAHMEKAWQDTGMLAEAVLHAHAHGRSTLKNLVEAWNKALQKEVDHIPTAKTDATAAFLAALELKLSSLSEAGKKPPIEIFPPGMSALSSSIVIKKNPAPATQTSQQQSNTPLAIEGPRPSGPIGAPIGAPSPSASAAVPGTPIGAPTPSAPAATQGTPVEAAPPGEAAAKQGTPIGAPSLGATAATSGMPIGAPPPDTAAATPGTPVGAPPPDTPTATPGMTIGAPPPGTPAATAGMAIGVPSPGTSAGTPGMAIGAPPPSTSVATPDMPIGATPTSAAAPAARTPIEAPPPGAQAETSATPSRGPPTDASAATPGMATGAPPPAAKKGTTTGASPPAETSGMTTRAPTPDAPDATPGKPIEAPPPGAPASRPGTPIGSPPPAALAATTGMPVGAPPTTPCPAAPDARQGSPIGAPAATPGMSIGAPAATSGTPIAASTPGAPAATPSTSIGTPPLCAPATTPSTPIGAPPPNAPAATVGKPIGAPPPGAPAAAATGAPPPISGASEPGSDDKSAISSSGNQHTTASVESNPTKSINDKPADATPTDKPLADVPTLTPDNQETSVPTTDPTSEPLA</sequence>
<dbReference type="PANTHER" id="PTHR45521">
    <property type="entry name" value="TSET COMPLEX MEMBER TSTF"/>
    <property type="match status" value="1"/>
</dbReference>
<dbReference type="InterPro" id="IPR001680">
    <property type="entry name" value="WD40_rpt"/>
</dbReference>
<feature type="compositionally biased region" description="Low complexity" evidence="1">
    <location>
        <begin position="1337"/>
        <end position="1354"/>
    </location>
</feature>
<feature type="compositionally biased region" description="Polar residues" evidence="1">
    <location>
        <begin position="1582"/>
        <end position="1602"/>
    </location>
</feature>
<dbReference type="Gene3D" id="1.25.40.470">
    <property type="match status" value="1"/>
</dbReference>
<feature type="compositionally biased region" description="Polar residues" evidence="1">
    <location>
        <begin position="1624"/>
        <end position="1643"/>
    </location>
</feature>
<feature type="compositionally biased region" description="Pro residues" evidence="1">
    <location>
        <begin position="1461"/>
        <end position="1470"/>
    </location>
</feature>
<proteinExistence type="predicted"/>
<dbReference type="Proteomes" id="UP000322667">
    <property type="component" value="Chromosome A08"/>
</dbReference>
<evidence type="ECO:0000256" key="1">
    <source>
        <dbReference type="SAM" id="MobiDB-lite"/>
    </source>
</evidence>
<dbReference type="SMART" id="SM00320">
    <property type="entry name" value="WD40"/>
    <property type="match status" value="3"/>
</dbReference>
<feature type="compositionally biased region" description="Low complexity" evidence="1">
    <location>
        <begin position="1265"/>
        <end position="1274"/>
    </location>
</feature>
<dbReference type="InterPro" id="IPR015943">
    <property type="entry name" value="WD40/YVTN_repeat-like_dom_sf"/>
</dbReference>
<feature type="compositionally biased region" description="Low complexity" evidence="1">
    <location>
        <begin position="1499"/>
        <end position="1518"/>
    </location>
</feature>
<evidence type="ECO:0000313" key="3">
    <source>
        <dbReference type="Proteomes" id="UP000322667"/>
    </source>
</evidence>
<dbReference type="PANTHER" id="PTHR45521:SF2">
    <property type="entry name" value="TRANSDUCIN_WD40 REPEAT-LIKE SUPERFAMILY PROTEIN"/>
    <property type="match status" value="1"/>
</dbReference>
<dbReference type="EMBL" id="CM017617">
    <property type="protein sequence ID" value="TYI12917.1"/>
    <property type="molecule type" value="Genomic_DNA"/>
</dbReference>
<feature type="compositionally biased region" description="Polar residues" evidence="1">
    <location>
        <begin position="1166"/>
        <end position="1178"/>
    </location>
</feature>